<gene>
    <name evidence="2" type="ORF">SAMN04488696_1827</name>
</gene>
<dbReference type="RefSeq" id="WP_091936186.1">
    <property type="nucleotide sequence ID" value="NZ_FOUJ01000003.1"/>
</dbReference>
<dbReference type="Gene3D" id="3.40.50.300">
    <property type="entry name" value="P-loop containing nucleotide triphosphate hydrolases"/>
    <property type="match status" value="1"/>
</dbReference>
<dbReference type="AlphaFoldDB" id="A0A1I4S7V7"/>
<organism evidence="2 3">
    <name type="scientific">Methanolobus profundi</name>
    <dbReference type="NCBI Taxonomy" id="487685"/>
    <lineage>
        <taxon>Archaea</taxon>
        <taxon>Methanobacteriati</taxon>
        <taxon>Methanobacteriota</taxon>
        <taxon>Stenosarchaea group</taxon>
        <taxon>Methanomicrobia</taxon>
        <taxon>Methanosarcinales</taxon>
        <taxon>Methanosarcinaceae</taxon>
        <taxon>Methanolobus</taxon>
    </lineage>
</organism>
<dbReference type="EMBL" id="FOUJ01000003">
    <property type="protein sequence ID" value="SFM60606.1"/>
    <property type="molecule type" value="Genomic_DNA"/>
</dbReference>
<dbReference type="OrthoDB" id="359387at2157"/>
<name>A0A1I4S7V7_9EURY</name>
<protein>
    <submittedName>
        <fullName evidence="2">CobW/HypB/UreG, nucleotide-binding domain</fullName>
    </submittedName>
</protein>
<feature type="domain" description="CobW/HypB/UreG nucleotide-binding" evidence="1">
    <location>
        <begin position="3"/>
        <end position="178"/>
    </location>
</feature>
<reference evidence="3" key="1">
    <citation type="submission" date="2016-10" db="EMBL/GenBank/DDBJ databases">
        <authorList>
            <person name="Varghese N."/>
            <person name="Submissions S."/>
        </authorList>
    </citation>
    <scope>NUCLEOTIDE SEQUENCE [LARGE SCALE GENOMIC DNA]</scope>
    <source>
        <strain evidence="3">Mob M</strain>
    </source>
</reference>
<dbReference type="InterPro" id="IPR051316">
    <property type="entry name" value="Zinc-reg_GTPase_activator"/>
</dbReference>
<dbReference type="STRING" id="487685.SAMN04488696_1827"/>
<dbReference type="PANTHER" id="PTHR13748:SF62">
    <property type="entry name" value="COBW DOMAIN-CONTAINING PROTEIN"/>
    <property type="match status" value="1"/>
</dbReference>
<sequence length="373" mass="40925">MKILVVGGFLGSGKTSTIIRLGKEFSEAGQKVAVIVNEIGEVGLDGDVISKYGLDMTELTSGCICCSLKVNMKTTLTLLNKDYNPDIILIEPTGIAFPQIIKNEVDLMDLKDTTVQPLVTLIDGSRFKQLMKEAKNFAMRQIIDAEILCINKIDLIDEIRIPILETSVQQLNPKAKVLLLTTAKEDEHWYEFVNLAMGDVPSQHGRHELRTTSPETQVIDEATGKPVEATLDSIEASGIASYATEYLLDGRIAADSAQTVAEDIMKDIKAKVMELSPEFVGHIKLFIESDSNTVKTNLTAFDQDITMEVIDTVTGDTPRLKVLSAVSSIDHDKLVNIVNETISGTLTGRNISFKHSEPHAHAHPKPIDLINNN</sequence>
<evidence type="ECO:0000313" key="3">
    <source>
        <dbReference type="Proteomes" id="UP000198535"/>
    </source>
</evidence>
<dbReference type="InterPro" id="IPR027417">
    <property type="entry name" value="P-loop_NTPase"/>
</dbReference>
<dbReference type="PANTHER" id="PTHR13748">
    <property type="entry name" value="COBW-RELATED"/>
    <property type="match status" value="1"/>
</dbReference>
<evidence type="ECO:0000313" key="2">
    <source>
        <dbReference type="EMBL" id="SFM60606.1"/>
    </source>
</evidence>
<dbReference type="Proteomes" id="UP000198535">
    <property type="component" value="Unassembled WGS sequence"/>
</dbReference>
<proteinExistence type="predicted"/>
<dbReference type="InterPro" id="IPR003495">
    <property type="entry name" value="CobW/HypB/UreG_nucleotide-bd"/>
</dbReference>
<dbReference type="Pfam" id="PF02492">
    <property type="entry name" value="cobW"/>
    <property type="match status" value="1"/>
</dbReference>
<keyword evidence="3" id="KW-1185">Reference proteome</keyword>
<accession>A0A1I4S7V7</accession>
<dbReference type="GO" id="GO:0005737">
    <property type="term" value="C:cytoplasm"/>
    <property type="evidence" value="ECO:0007669"/>
    <property type="project" value="TreeGrafter"/>
</dbReference>
<evidence type="ECO:0000259" key="1">
    <source>
        <dbReference type="Pfam" id="PF02492"/>
    </source>
</evidence>
<dbReference type="SUPFAM" id="SSF52540">
    <property type="entry name" value="P-loop containing nucleoside triphosphate hydrolases"/>
    <property type="match status" value="1"/>
</dbReference>